<gene>
    <name evidence="3" type="ORF">H5P30_14805</name>
</gene>
<keyword evidence="3" id="KW-0378">Hydrolase</keyword>
<dbReference type="Gene3D" id="2.60.40.10">
    <property type="entry name" value="Immunoglobulins"/>
    <property type="match status" value="1"/>
</dbReference>
<dbReference type="SUPFAM" id="SSF51445">
    <property type="entry name" value="(Trans)glycosidases"/>
    <property type="match status" value="1"/>
</dbReference>
<dbReference type="Gene3D" id="3.20.20.80">
    <property type="entry name" value="Glycosidases"/>
    <property type="match status" value="1"/>
</dbReference>
<dbReference type="AlphaFoldDB" id="A0A7X1E4Y6"/>
<dbReference type="Pfam" id="PF02922">
    <property type="entry name" value="CBM_48"/>
    <property type="match status" value="1"/>
</dbReference>
<dbReference type="InterPro" id="IPR013783">
    <property type="entry name" value="Ig-like_fold"/>
</dbReference>
<name>A0A7X1E4Y6_9BACT</name>
<keyword evidence="4" id="KW-1185">Reference proteome</keyword>
<dbReference type="InterPro" id="IPR014756">
    <property type="entry name" value="Ig_E-set"/>
</dbReference>
<dbReference type="InterPro" id="IPR017853">
    <property type="entry name" value="GH"/>
</dbReference>
<protein>
    <submittedName>
        <fullName evidence="3">Glycoside hydrolase family 1</fullName>
    </submittedName>
</protein>
<reference evidence="3 4" key="1">
    <citation type="submission" date="2020-07" db="EMBL/GenBank/DDBJ databases">
        <authorList>
            <person name="Feng X."/>
        </authorList>
    </citation>
    <scope>NUCLEOTIDE SEQUENCE [LARGE SCALE GENOMIC DNA]</scope>
    <source>
        <strain evidence="3 4">JCM14086</strain>
    </source>
</reference>
<dbReference type="Pfam" id="PF00128">
    <property type="entry name" value="Alpha-amylase"/>
    <property type="match status" value="1"/>
</dbReference>
<dbReference type="PANTHER" id="PTHR43002">
    <property type="entry name" value="GLYCOGEN DEBRANCHING ENZYME"/>
    <property type="match status" value="1"/>
</dbReference>
<evidence type="ECO:0000259" key="2">
    <source>
        <dbReference type="SMART" id="SM00642"/>
    </source>
</evidence>
<dbReference type="InterPro" id="IPR006047">
    <property type="entry name" value="GH13_cat_dom"/>
</dbReference>
<dbReference type="SUPFAM" id="SSF81296">
    <property type="entry name" value="E set domains"/>
    <property type="match status" value="1"/>
</dbReference>
<dbReference type="RefSeq" id="WP_185693693.1">
    <property type="nucleotide sequence ID" value="NZ_JACHVA010000117.1"/>
</dbReference>
<dbReference type="GO" id="GO:0005975">
    <property type="term" value="P:carbohydrate metabolic process"/>
    <property type="evidence" value="ECO:0007669"/>
    <property type="project" value="InterPro"/>
</dbReference>
<evidence type="ECO:0000313" key="4">
    <source>
        <dbReference type="Proteomes" id="UP000525652"/>
    </source>
</evidence>
<accession>A0A7X1E4Y6</accession>
<feature type="domain" description="Glycosyl hydrolase family 13 catalytic" evidence="2">
    <location>
        <begin position="313"/>
        <end position="666"/>
    </location>
</feature>
<comment type="similarity">
    <text evidence="1">Belongs to the glycosyl hydrolase 13 family.</text>
</comment>
<sequence>MRPFQSLERTDPLLYGQMAGYIRFRKKLLFTFELPERGLSELAEKGVYVAGSFNDWNPLEEGKQWRLQRTRLNGIEIAALRIPEDKIDISQTFTFKFQAGDGAWLDVSQSAPNAVFDENGACNLEFHPDRTGQHIFTFAVGENYETDGQEQVIWSSEEGEEIRHLPPTHTFLELHSDAELGALPSRKGTTFRIFAPRANRVVVEFQQDPSMSNPEKLELAGPTDGIWEGSVGRNLEKWFYHYRVHGESPDTSTRFNPDMAILDPYAKAAYSRSGPGIILGDSFFPKGGVDPGFTPPRWDDLVICECHLRDLLARVPDPMKEEDRLGYSGLAKWVRSGHSYLHELGINAVELQPIQEFDSQSKEEYHWGYMPVNYFSPESTYAKHPEKASQVEEFRDLVRAMHEQEFTVILDVVYNHIGEPNNLLFLDKYYYFHLNTHHYLMNWSGCGNDLRTDAPMVRRIIIESLIHLVEQYGVDGFRFDLADLVGKPTLMAIEAALKERFPHLILISEPWSFRGHLADALKDTGWASWNDGYRDFLSEYVRGTSNRDAACYFLAGSPHSRTEWPAQTVNYSESHDDYCWLDRITENPDHEGWSPTPSDRRRTHLMAAFLFASLGIPMISAGQDALRTKGGIHNTYQRGDLNAIDYERRTYYSGTANYFAQWTRLRLSPVGRLLRPGKHRDNYLSFSGPENSSAIACLYNADQADGEDQMLFAINPHLEPAMIPLPHRSPAHEWIQIADQERVNRGGLEGALHRINANGIYLPALSCGLWRT</sequence>
<evidence type="ECO:0000256" key="1">
    <source>
        <dbReference type="ARBA" id="ARBA00008061"/>
    </source>
</evidence>
<dbReference type="GO" id="GO:0004553">
    <property type="term" value="F:hydrolase activity, hydrolyzing O-glycosyl compounds"/>
    <property type="evidence" value="ECO:0007669"/>
    <property type="project" value="InterPro"/>
</dbReference>
<organism evidence="3 4">
    <name type="scientific">Puniceicoccus vermicola</name>
    <dbReference type="NCBI Taxonomy" id="388746"/>
    <lineage>
        <taxon>Bacteria</taxon>
        <taxon>Pseudomonadati</taxon>
        <taxon>Verrucomicrobiota</taxon>
        <taxon>Opitutia</taxon>
        <taxon>Puniceicoccales</taxon>
        <taxon>Puniceicoccaceae</taxon>
        <taxon>Puniceicoccus</taxon>
    </lineage>
</organism>
<dbReference type="Proteomes" id="UP000525652">
    <property type="component" value="Unassembled WGS sequence"/>
</dbReference>
<proteinExistence type="inferred from homology"/>
<comment type="caution">
    <text evidence="3">The sequence shown here is derived from an EMBL/GenBank/DDBJ whole genome shotgun (WGS) entry which is preliminary data.</text>
</comment>
<dbReference type="EMBL" id="JACHVA010000117">
    <property type="protein sequence ID" value="MBC2603050.1"/>
    <property type="molecule type" value="Genomic_DNA"/>
</dbReference>
<dbReference type="SMART" id="SM00642">
    <property type="entry name" value="Aamy"/>
    <property type="match status" value="1"/>
</dbReference>
<evidence type="ECO:0000313" key="3">
    <source>
        <dbReference type="EMBL" id="MBC2603050.1"/>
    </source>
</evidence>
<dbReference type="InterPro" id="IPR004193">
    <property type="entry name" value="Glyco_hydro_13_N"/>
</dbReference>